<dbReference type="GO" id="GO:0035770">
    <property type="term" value="C:ribonucleoprotein granule"/>
    <property type="evidence" value="ECO:0007669"/>
    <property type="project" value="TreeGrafter"/>
</dbReference>
<evidence type="ECO:0000256" key="1">
    <source>
        <dbReference type="SAM" id="MobiDB-lite"/>
    </source>
</evidence>
<dbReference type="InterPro" id="IPR050870">
    <property type="entry name" value="FAST_kinase"/>
</dbReference>
<accession>A0A835YA32</accession>
<feature type="region of interest" description="Disordered" evidence="1">
    <location>
        <begin position="126"/>
        <end position="185"/>
    </location>
</feature>
<evidence type="ECO:0000313" key="4">
    <source>
        <dbReference type="Proteomes" id="UP000612055"/>
    </source>
</evidence>
<dbReference type="InterPro" id="IPR013584">
    <property type="entry name" value="RAP"/>
</dbReference>
<comment type="caution">
    <text evidence="3">The sequence shown here is derived from an EMBL/GenBank/DDBJ whole genome shotgun (WGS) entry which is preliminary data.</text>
</comment>
<sequence length="562" mass="59390">MFADGVRLNSAVDAIITLLACAKAGYWRHGFSEELLQRLSARGGALLRANTAARKAAWGTPPPTQAGRPLFVEHDQADLWILHGCARLGLRHERLTQHLTAQLGSTGAVEDGQAISKALQAIGALTAGSSAEEEAAAEEEGEAAEEEEGEEEEEEKSGQDEPDDESMGAASEAAPSDPQDGANIPWAPVASVLDSCASLGCADPSIIGPLAAAAVRAAPLMSARSLANTARALAKLGYAEQGVYAALAEAAVQPGAMQGARPQDWEDLWYALVSVRHRPPPSGLLARTVEAAQTLRHGAGPQVCTNMLWALAVLRLYDEQLVGTLAVRLVKLLGRSTVTVTEQDLSISLWALAVIGLSALSRHSAAAQELLREVARRWEAGGRTSFRQESLSQLQQVQVELEAIGDAELYGILGSLEGDGQGSLLLAARNTASRQNEEGATSSAEVAVVAALEELQQQLSPGVIVAVQPGAPVGQARVADVLVELADGRRVAVEVDGPTHFLASHPHHPKAVDGSTKLRDRQLERVLGAGNVLSVPWWEWNALKKKRARRAYLCGLLGLETA</sequence>
<gene>
    <name evidence="3" type="ORF">HYH03_002723</name>
</gene>
<feature type="domain" description="RAP" evidence="2">
    <location>
        <begin position="491"/>
        <end position="555"/>
    </location>
</feature>
<reference evidence="3" key="1">
    <citation type="journal article" date="2020" name="bioRxiv">
        <title>Comparative genomics of Chlamydomonas.</title>
        <authorList>
            <person name="Craig R.J."/>
            <person name="Hasan A.R."/>
            <person name="Ness R.W."/>
            <person name="Keightley P.D."/>
        </authorList>
    </citation>
    <scope>NUCLEOTIDE SEQUENCE</scope>
    <source>
        <strain evidence="3">CCAP 11/70</strain>
    </source>
</reference>
<dbReference type="GO" id="GO:1901259">
    <property type="term" value="P:chloroplast rRNA processing"/>
    <property type="evidence" value="ECO:0007669"/>
    <property type="project" value="TreeGrafter"/>
</dbReference>
<evidence type="ECO:0000313" key="3">
    <source>
        <dbReference type="EMBL" id="KAG2499140.1"/>
    </source>
</evidence>
<dbReference type="SMART" id="SM00952">
    <property type="entry name" value="RAP"/>
    <property type="match status" value="1"/>
</dbReference>
<dbReference type="GO" id="GO:0000963">
    <property type="term" value="P:mitochondrial RNA processing"/>
    <property type="evidence" value="ECO:0007669"/>
    <property type="project" value="TreeGrafter"/>
</dbReference>
<evidence type="ECO:0000259" key="2">
    <source>
        <dbReference type="PROSITE" id="PS51286"/>
    </source>
</evidence>
<feature type="compositionally biased region" description="Acidic residues" evidence="1">
    <location>
        <begin position="131"/>
        <end position="166"/>
    </location>
</feature>
<dbReference type="AlphaFoldDB" id="A0A835YA32"/>
<dbReference type="GO" id="GO:0003723">
    <property type="term" value="F:RNA binding"/>
    <property type="evidence" value="ECO:0007669"/>
    <property type="project" value="TreeGrafter"/>
</dbReference>
<organism evidence="3 4">
    <name type="scientific">Edaphochlamys debaryana</name>
    <dbReference type="NCBI Taxonomy" id="47281"/>
    <lineage>
        <taxon>Eukaryota</taxon>
        <taxon>Viridiplantae</taxon>
        <taxon>Chlorophyta</taxon>
        <taxon>core chlorophytes</taxon>
        <taxon>Chlorophyceae</taxon>
        <taxon>CS clade</taxon>
        <taxon>Chlamydomonadales</taxon>
        <taxon>Chlamydomonadales incertae sedis</taxon>
        <taxon>Edaphochlamys</taxon>
    </lineage>
</organism>
<dbReference type="PROSITE" id="PS51286">
    <property type="entry name" value="RAP"/>
    <property type="match status" value="1"/>
</dbReference>
<dbReference type="Pfam" id="PF08373">
    <property type="entry name" value="RAP"/>
    <property type="match status" value="1"/>
</dbReference>
<keyword evidence="4" id="KW-1185">Reference proteome</keyword>
<dbReference type="Proteomes" id="UP000612055">
    <property type="component" value="Unassembled WGS sequence"/>
</dbReference>
<protein>
    <recommendedName>
        <fullName evidence="2">RAP domain-containing protein</fullName>
    </recommendedName>
</protein>
<name>A0A835YA32_9CHLO</name>
<dbReference type="PANTHER" id="PTHR21228:SF40">
    <property type="entry name" value="LD45607P"/>
    <property type="match status" value="1"/>
</dbReference>
<dbReference type="OrthoDB" id="550635at2759"/>
<dbReference type="GO" id="GO:0005759">
    <property type="term" value="C:mitochondrial matrix"/>
    <property type="evidence" value="ECO:0007669"/>
    <property type="project" value="TreeGrafter"/>
</dbReference>
<proteinExistence type="predicted"/>
<dbReference type="GO" id="GO:0009507">
    <property type="term" value="C:chloroplast"/>
    <property type="evidence" value="ECO:0007669"/>
    <property type="project" value="GOC"/>
</dbReference>
<dbReference type="EMBL" id="JAEHOE010000007">
    <property type="protein sequence ID" value="KAG2499140.1"/>
    <property type="molecule type" value="Genomic_DNA"/>
</dbReference>
<dbReference type="GO" id="GO:0044528">
    <property type="term" value="P:regulation of mitochondrial mRNA stability"/>
    <property type="evidence" value="ECO:0007669"/>
    <property type="project" value="TreeGrafter"/>
</dbReference>
<dbReference type="PANTHER" id="PTHR21228">
    <property type="entry name" value="FAST LEU-RICH DOMAIN-CONTAINING"/>
    <property type="match status" value="1"/>
</dbReference>